<keyword evidence="10" id="KW-1185">Reference proteome</keyword>
<feature type="coiled-coil region" evidence="4">
    <location>
        <begin position="466"/>
        <end position="504"/>
    </location>
</feature>
<dbReference type="SUPFAM" id="SSF58104">
    <property type="entry name" value="Methyl-accepting chemotaxis protein (MCP) signaling domain"/>
    <property type="match status" value="1"/>
</dbReference>
<dbReference type="Gene3D" id="1.10.287.950">
    <property type="entry name" value="Methyl-accepting chemotaxis protein"/>
    <property type="match status" value="1"/>
</dbReference>
<feature type="region of interest" description="Disordered" evidence="5">
    <location>
        <begin position="540"/>
        <end position="598"/>
    </location>
</feature>
<proteinExistence type="inferred from homology"/>
<dbReference type="PANTHER" id="PTHR43531:SF14">
    <property type="entry name" value="METHYL-ACCEPTING CHEMOTAXIS PROTEIN I-RELATED"/>
    <property type="match status" value="1"/>
</dbReference>
<evidence type="ECO:0000256" key="3">
    <source>
        <dbReference type="PROSITE-ProRule" id="PRU00284"/>
    </source>
</evidence>
<keyword evidence="3" id="KW-0807">Transducer</keyword>
<evidence type="ECO:0000259" key="8">
    <source>
        <dbReference type="PROSITE" id="PS50885"/>
    </source>
</evidence>
<gene>
    <name evidence="9" type="ORF">ACFQNJ_12415</name>
</gene>
<keyword evidence="6" id="KW-1133">Transmembrane helix</keyword>
<dbReference type="SMART" id="SM00304">
    <property type="entry name" value="HAMP"/>
    <property type="match status" value="1"/>
</dbReference>
<protein>
    <submittedName>
        <fullName evidence="9">Methyl-accepting chemotaxis protein</fullName>
    </submittedName>
</protein>
<sequence>MKNLKIGKRLAMGFGLVLALLVMMVALSIVALNGAREDEARLVEMEKRASMAEQWLANTTLNVNRVLALAKSGNNPEVDAYFKPLIAQTTERINALQKDLQASIESEKGKALLVTIGEQRKAYIDARKKYFDTLNAADPAAADMLEKDLLPAADRYMSVMGEFAKLQDTLVEEAVAHASSDISAQILQVTVLAVIALIGGLVFAWSITYSVTAPIGEAVRAARAVADGDLTQKVSSDRKDELGDLLKALADMKTSLLSTVTQVRQATDSIGTASVEIASGNQDLSRRTEQTASSLEETAASMEELNSTVRNSADAARQANQLAASAAEIAARGGEVVAQVVTTMDEINHSSRKISDIIGVIDGIAFQTNILALNAAVEAARAGEQGRGFAVVAGEVRNLAQRSAEAAKEIKGLIGTSVEKVEAGSRLVADAGTTMGEIVGSVQRVSDIVGEITAAAGEQSDGISQVNVAVNQLDQMTQQNAALVEESAAAAESLKDQAQRLAEVVKIFRIDGSDAVRAVSASITPATTFKPAPVAAVTKPKSVANGGKSSAQATTSAPAKSPAPAAALKRPALAAASPAAKPVKVAAATADEGDWESF</sequence>
<dbReference type="CDD" id="cd11386">
    <property type="entry name" value="MCP_signal"/>
    <property type="match status" value="1"/>
</dbReference>
<evidence type="ECO:0000313" key="9">
    <source>
        <dbReference type="EMBL" id="MFC7435311.1"/>
    </source>
</evidence>
<feature type="transmembrane region" description="Helical" evidence="6">
    <location>
        <begin position="12"/>
        <end position="32"/>
    </location>
</feature>
<keyword evidence="6" id="KW-0812">Transmembrane</keyword>
<dbReference type="Proteomes" id="UP001596495">
    <property type="component" value="Unassembled WGS sequence"/>
</dbReference>
<evidence type="ECO:0000256" key="6">
    <source>
        <dbReference type="SAM" id="Phobius"/>
    </source>
</evidence>
<feature type="transmembrane region" description="Helical" evidence="6">
    <location>
        <begin position="186"/>
        <end position="207"/>
    </location>
</feature>
<comment type="similarity">
    <text evidence="2">Belongs to the methyl-accepting chemotaxis (MCP) protein family.</text>
</comment>
<evidence type="ECO:0000259" key="7">
    <source>
        <dbReference type="PROSITE" id="PS50111"/>
    </source>
</evidence>
<dbReference type="PANTHER" id="PTHR43531">
    <property type="entry name" value="PROTEIN ICFG"/>
    <property type="match status" value="1"/>
</dbReference>
<accession>A0ABW2RB66</accession>
<dbReference type="InterPro" id="IPR003660">
    <property type="entry name" value="HAMP_dom"/>
</dbReference>
<dbReference type="InterPro" id="IPR047347">
    <property type="entry name" value="YvaQ-like_sensor"/>
</dbReference>
<dbReference type="InterPro" id="IPR024478">
    <property type="entry name" value="HlyB_4HB_MCP"/>
</dbReference>
<dbReference type="SMART" id="SM00283">
    <property type="entry name" value="MA"/>
    <property type="match status" value="1"/>
</dbReference>
<dbReference type="PROSITE" id="PS50885">
    <property type="entry name" value="HAMP"/>
    <property type="match status" value="1"/>
</dbReference>
<evidence type="ECO:0000256" key="2">
    <source>
        <dbReference type="ARBA" id="ARBA00029447"/>
    </source>
</evidence>
<keyword evidence="1" id="KW-0488">Methylation</keyword>
<comment type="caution">
    <text evidence="9">The sequence shown here is derived from an EMBL/GenBank/DDBJ whole genome shotgun (WGS) entry which is preliminary data.</text>
</comment>
<organism evidence="9 10">
    <name type="scientific">Hydrogenophaga bisanensis</name>
    <dbReference type="NCBI Taxonomy" id="439611"/>
    <lineage>
        <taxon>Bacteria</taxon>
        <taxon>Pseudomonadati</taxon>
        <taxon>Pseudomonadota</taxon>
        <taxon>Betaproteobacteria</taxon>
        <taxon>Burkholderiales</taxon>
        <taxon>Comamonadaceae</taxon>
        <taxon>Hydrogenophaga</taxon>
    </lineage>
</organism>
<dbReference type="EMBL" id="JBHTBX010000007">
    <property type="protein sequence ID" value="MFC7435311.1"/>
    <property type="molecule type" value="Genomic_DNA"/>
</dbReference>
<dbReference type="InterPro" id="IPR004089">
    <property type="entry name" value="MCPsignal_dom"/>
</dbReference>
<evidence type="ECO:0000256" key="1">
    <source>
        <dbReference type="ARBA" id="ARBA00022481"/>
    </source>
</evidence>
<dbReference type="CDD" id="cd06225">
    <property type="entry name" value="HAMP"/>
    <property type="match status" value="1"/>
</dbReference>
<name>A0ABW2RB66_9BURK</name>
<dbReference type="Pfam" id="PF00015">
    <property type="entry name" value="MCPsignal"/>
    <property type="match status" value="1"/>
</dbReference>
<evidence type="ECO:0000256" key="4">
    <source>
        <dbReference type="SAM" id="Coils"/>
    </source>
</evidence>
<dbReference type="PRINTS" id="PR00260">
    <property type="entry name" value="CHEMTRNSDUCR"/>
</dbReference>
<evidence type="ECO:0000256" key="5">
    <source>
        <dbReference type="SAM" id="MobiDB-lite"/>
    </source>
</evidence>
<dbReference type="Pfam" id="PF00672">
    <property type="entry name" value="HAMP"/>
    <property type="match status" value="1"/>
</dbReference>
<feature type="compositionally biased region" description="Low complexity" evidence="5">
    <location>
        <begin position="548"/>
        <end position="590"/>
    </location>
</feature>
<dbReference type="RefSeq" id="WP_382257795.1">
    <property type="nucleotide sequence ID" value="NZ_JBHTBX010000007.1"/>
</dbReference>
<dbReference type="CDD" id="cd19411">
    <property type="entry name" value="MCP2201-like_sensor"/>
    <property type="match status" value="1"/>
</dbReference>
<reference evidence="10" key="1">
    <citation type="journal article" date="2019" name="Int. J. Syst. Evol. Microbiol.">
        <title>The Global Catalogue of Microorganisms (GCM) 10K type strain sequencing project: providing services to taxonomists for standard genome sequencing and annotation.</title>
        <authorList>
            <consortium name="The Broad Institute Genomics Platform"/>
            <consortium name="The Broad Institute Genome Sequencing Center for Infectious Disease"/>
            <person name="Wu L."/>
            <person name="Ma J."/>
        </authorList>
    </citation>
    <scope>NUCLEOTIDE SEQUENCE [LARGE SCALE GENOMIC DNA]</scope>
    <source>
        <strain evidence="10">CCUG 54518</strain>
    </source>
</reference>
<keyword evidence="6" id="KW-0472">Membrane</keyword>
<dbReference type="Pfam" id="PF12729">
    <property type="entry name" value="4HB_MCP_1"/>
    <property type="match status" value="1"/>
</dbReference>
<dbReference type="InterPro" id="IPR004090">
    <property type="entry name" value="Chemotax_Me-accpt_rcpt"/>
</dbReference>
<dbReference type="PROSITE" id="PS50111">
    <property type="entry name" value="CHEMOTAXIS_TRANSDUC_2"/>
    <property type="match status" value="1"/>
</dbReference>
<evidence type="ECO:0000313" key="10">
    <source>
        <dbReference type="Proteomes" id="UP001596495"/>
    </source>
</evidence>
<feature type="domain" description="Methyl-accepting transducer" evidence="7">
    <location>
        <begin position="266"/>
        <end position="495"/>
    </location>
</feature>
<dbReference type="InterPro" id="IPR051310">
    <property type="entry name" value="MCP_chemotaxis"/>
</dbReference>
<keyword evidence="4" id="KW-0175">Coiled coil</keyword>
<feature type="domain" description="HAMP" evidence="8">
    <location>
        <begin position="209"/>
        <end position="261"/>
    </location>
</feature>